<comment type="subcellular location">
    <subcellularLocation>
        <location evidence="1">Membrane</location>
        <topology evidence="1">Multi-pass membrane protein</topology>
    </subcellularLocation>
</comment>
<evidence type="ECO:0000256" key="3">
    <source>
        <dbReference type="ARBA" id="ARBA00022692"/>
    </source>
</evidence>
<dbReference type="PANTHER" id="PTHR10671:SF43">
    <property type="entry name" value="GERM CELL-SPECIFIC GENE 1 PROTEIN"/>
    <property type="match status" value="1"/>
</dbReference>
<dbReference type="InterPro" id="IPR012478">
    <property type="entry name" value="GSG-1"/>
</dbReference>
<dbReference type="Pfam" id="PF07803">
    <property type="entry name" value="GSG-1"/>
    <property type="match status" value="1"/>
</dbReference>
<name>A0ABM4SED5_BOSIN</name>
<reference evidence="8" key="1">
    <citation type="submission" date="2025-08" db="UniProtKB">
        <authorList>
            <consortium name="RefSeq"/>
        </authorList>
    </citation>
    <scope>IDENTIFICATION</scope>
    <source>
        <tissue evidence="8">Blood</tissue>
    </source>
</reference>
<dbReference type="Gene3D" id="1.20.140.150">
    <property type="match status" value="1"/>
</dbReference>
<keyword evidence="3" id="KW-0812">Transmembrane</keyword>
<gene>
    <name evidence="8" type="primary">GSG1</name>
</gene>
<evidence type="ECO:0000256" key="6">
    <source>
        <dbReference type="SAM" id="MobiDB-lite"/>
    </source>
</evidence>
<dbReference type="RefSeq" id="XP_070646159.1">
    <property type="nucleotide sequence ID" value="XM_070790058.1"/>
</dbReference>
<keyword evidence="7" id="KW-1185">Reference proteome</keyword>
<comment type="similarity">
    <text evidence="2">Belongs to the GSG1 family.</text>
</comment>
<dbReference type="Proteomes" id="UP001652663">
    <property type="component" value="Chromosome 5"/>
</dbReference>
<dbReference type="InterPro" id="IPR050579">
    <property type="entry name" value="PMP-22/EMP/MP20-like"/>
</dbReference>
<evidence type="ECO:0000313" key="7">
    <source>
        <dbReference type="Proteomes" id="UP001652663"/>
    </source>
</evidence>
<evidence type="ECO:0000256" key="5">
    <source>
        <dbReference type="ARBA" id="ARBA00023136"/>
    </source>
</evidence>
<sequence>MSNSSQLIQNVCLTQKMGLPKGFSSQRTRLSAVLNMLSLSLSTASLLSNYWFVGTQKVPKPLCGKGLPAKCFDVPVPLDGGGTNASSPEVVHYSWETGDDRFTFHAFRSGMWLSCAEIMEEPGERCRSFLELTPPTERGLLGMVGHMMYSQVFQATANLGPEDWRPHAWNYGWAFYTAWVSFTCCMASAVTTFNTYTRLVLEFKCRHSKSFRGAPGCQPHHHQCFLQQLACTAHPGGPVTSYPQFHCQPIRSISEGVDFYSELHDKELQQGSSQEPETKAAGSSVEEC</sequence>
<feature type="region of interest" description="Disordered" evidence="6">
    <location>
        <begin position="267"/>
        <end position="288"/>
    </location>
</feature>
<evidence type="ECO:0000256" key="2">
    <source>
        <dbReference type="ARBA" id="ARBA00007425"/>
    </source>
</evidence>
<proteinExistence type="inferred from homology"/>
<accession>A0ABM4SED5</accession>
<evidence type="ECO:0000313" key="8">
    <source>
        <dbReference type="RefSeq" id="XP_070646159.1"/>
    </source>
</evidence>
<keyword evidence="5" id="KW-0472">Membrane</keyword>
<keyword evidence="4" id="KW-1133">Transmembrane helix</keyword>
<organism evidence="7 8">
    <name type="scientific">Bos indicus</name>
    <name type="common">Zebu</name>
    <dbReference type="NCBI Taxonomy" id="9915"/>
    <lineage>
        <taxon>Eukaryota</taxon>
        <taxon>Metazoa</taxon>
        <taxon>Chordata</taxon>
        <taxon>Craniata</taxon>
        <taxon>Vertebrata</taxon>
        <taxon>Euteleostomi</taxon>
        <taxon>Mammalia</taxon>
        <taxon>Eutheria</taxon>
        <taxon>Laurasiatheria</taxon>
        <taxon>Artiodactyla</taxon>
        <taxon>Ruminantia</taxon>
        <taxon>Pecora</taxon>
        <taxon>Bovidae</taxon>
        <taxon>Bovinae</taxon>
        <taxon>Bos</taxon>
    </lineage>
</organism>
<evidence type="ECO:0000256" key="1">
    <source>
        <dbReference type="ARBA" id="ARBA00004141"/>
    </source>
</evidence>
<dbReference type="GeneID" id="109559637"/>
<dbReference type="PANTHER" id="PTHR10671">
    <property type="entry name" value="EPITHELIAL MEMBRANE PROTEIN-RELATED"/>
    <property type="match status" value="1"/>
</dbReference>
<protein>
    <submittedName>
        <fullName evidence="8">Germ cell-specific gene 1 protein isoform X5</fullName>
    </submittedName>
</protein>
<evidence type="ECO:0000256" key="4">
    <source>
        <dbReference type="ARBA" id="ARBA00022989"/>
    </source>
</evidence>